<evidence type="ECO:0000313" key="9">
    <source>
        <dbReference type="EMBL" id="MBO9151939.1"/>
    </source>
</evidence>
<keyword evidence="2 8" id="KW-0645">Protease</keyword>
<dbReference type="InterPro" id="IPR036590">
    <property type="entry name" value="SRAP-like"/>
</dbReference>
<keyword evidence="7" id="KW-0456">Lyase</keyword>
<dbReference type="Proteomes" id="UP000679126">
    <property type="component" value="Unassembled WGS sequence"/>
</dbReference>
<dbReference type="InterPro" id="IPR003738">
    <property type="entry name" value="SRAP"/>
</dbReference>
<sequence length="220" mass="26024">MCGRYELNDNRTFKIIEKNLLPDDFNVSVYKHFNIAPTMTVPVLTAPKQMELMYWWLIPPYEKEFKAGKYSMFNKKSEELDKPYWQNLLKAQRCVLPLSGFYEWKKIDSKTKIPYRIHPDDAAFFWGACLYDNWIDRNTGEVKRSFTILTTAANEFMAEVHDRMPVFLQPERAFDWLNPEFPNPKDLLAPFPAEQMCKYRVSKDVGNSRNNYPELILPAE</sequence>
<organism evidence="9 10">
    <name type="scientific">Chitinophaga chungangae</name>
    <dbReference type="NCBI Taxonomy" id="2821488"/>
    <lineage>
        <taxon>Bacteria</taxon>
        <taxon>Pseudomonadati</taxon>
        <taxon>Bacteroidota</taxon>
        <taxon>Chitinophagia</taxon>
        <taxon>Chitinophagales</taxon>
        <taxon>Chitinophagaceae</taxon>
        <taxon>Chitinophaga</taxon>
    </lineage>
</organism>
<keyword evidence="6" id="KW-0238">DNA-binding</keyword>
<dbReference type="RefSeq" id="WP_209144612.1">
    <property type="nucleotide sequence ID" value="NZ_JAGHKP010000001.1"/>
</dbReference>
<keyword evidence="5" id="KW-0190">Covalent protein-DNA linkage</keyword>
<keyword evidence="3" id="KW-0227">DNA damage</keyword>
<dbReference type="PANTHER" id="PTHR13604">
    <property type="entry name" value="DC12-RELATED"/>
    <property type="match status" value="1"/>
</dbReference>
<dbReference type="EMBL" id="JAGHKP010000001">
    <property type="protein sequence ID" value="MBO9151939.1"/>
    <property type="molecule type" value="Genomic_DNA"/>
</dbReference>
<accession>A0ABS3YBA1</accession>
<dbReference type="EC" id="3.4.-.-" evidence="8"/>
<evidence type="ECO:0000313" key="10">
    <source>
        <dbReference type="Proteomes" id="UP000679126"/>
    </source>
</evidence>
<dbReference type="PANTHER" id="PTHR13604:SF0">
    <property type="entry name" value="ABASIC SITE PROCESSING PROTEIN HMCES"/>
    <property type="match status" value="1"/>
</dbReference>
<keyword evidence="10" id="KW-1185">Reference proteome</keyword>
<evidence type="ECO:0000256" key="3">
    <source>
        <dbReference type="ARBA" id="ARBA00022763"/>
    </source>
</evidence>
<keyword evidence="4 8" id="KW-0378">Hydrolase</keyword>
<evidence type="ECO:0000256" key="2">
    <source>
        <dbReference type="ARBA" id="ARBA00022670"/>
    </source>
</evidence>
<reference evidence="10" key="1">
    <citation type="submission" date="2021-03" db="EMBL/GenBank/DDBJ databases">
        <title>Assistant Professor.</title>
        <authorList>
            <person name="Huq M.A."/>
        </authorList>
    </citation>
    <scope>NUCLEOTIDE SEQUENCE [LARGE SCALE GENOMIC DNA]</scope>
    <source>
        <strain evidence="10">MAH-28</strain>
    </source>
</reference>
<name>A0ABS3YBA1_9BACT</name>
<gene>
    <name evidence="9" type="ORF">J7I43_06950</name>
</gene>
<comment type="similarity">
    <text evidence="1 8">Belongs to the SOS response-associated peptidase family.</text>
</comment>
<protein>
    <recommendedName>
        <fullName evidence="8">Abasic site processing protein</fullName>
        <ecNumber evidence="8">3.4.-.-</ecNumber>
    </recommendedName>
</protein>
<evidence type="ECO:0000256" key="5">
    <source>
        <dbReference type="ARBA" id="ARBA00023124"/>
    </source>
</evidence>
<evidence type="ECO:0000256" key="1">
    <source>
        <dbReference type="ARBA" id="ARBA00008136"/>
    </source>
</evidence>
<comment type="caution">
    <text evidence="9">The sequence shown here is derived from an EMBL/GenBank/DDBJ whole genome shotgun (WGS) entry which is preliminary data.</text>
</comment>
<dbReference type="Pfam" id="PF02586">
    <property type="entry name" value="SRAP"/>
    <property type="match status" value="1"/>
</dbReference>
<proteinExistence type="inferred from homology"/>
<dbReference type="SUPFAM" id="SSF143081">
    <property type="entry name" value="BB1717-like"/>
    <property type="match status" value="1"/>
</dbReference>
<evidence type="ECO:0000256" key="7">
    <source>
        <dbReference type="ARBA" id="ARBA00023239"/>
    </source>
</evidence>
<evidence type="ECO:0000256" key="4">
    <source>
        <dbReference type="ARBA" id="ARBA00022801"/>
    </source>
</evidence>
<evidence type="ECO:0000256" key="8">
    <source>
        <dbReference type="RuleBase" id="RU364100"/>
    </source>
</evidence>
<dbReference type="Gene3D" id="3.90.1680.10">
    <property type="entry name" value="SOS response associated peptidase-like"/>
    <property type="match status" value="1"/>
</dbReference>
<evidence type="ECO:0000256" key="6">
    <source>
        <dbReference type="ARBA" id="ARBA00023125"/>
    </source>
</evidence>